<keyword evidence="4" id="KW-1185">Reference proteome</keyword>
<dbReference type="Pfam" id="PF04176">
    <property type="entry name" value="TIP41"/>
    <property type="match status" value="1"/>
</dbReference>
<dbReference type="InterPro" id="IPR007303">
    <property type="entry name" value="TIP41-like"/>
</dbReference>
<dbReference type="Proteomes" id="UP000237144">
    <property type="component" value="Unassembled WGS sequence"/>
</dbReference>
<evidence type="ECO:0000256" key="2">
    <source>
        <dbReference type="SAM" id="MobiDB-lite"/>
    </source>
</evidence>
<comment type="caution">
    <text evidence="3">The sequence shown here is derived from an EMBL/GenBank/DDBJ whole genome shotgun (WGS) entry which is preliminary data.</text>
</comment>
<name>A0A2S5B3M3_9BASI</name>
<accession>A0A2S5B3M3</accession>
<dbReference type="AlphaFoldDB" id="A0A2S5B3M3"/>
<protein>
    <recommendedName>
        <fullName evidence="5">Type 2A phosphatase activator TIP41</fullName>
    </recommendedName>
</protein>
<sequence>MPRHRLHDDPSRGQRQIALEGWTISSTKRPILSIPEADAASTDLDLALPEICFGNNALRIEHDQARFALEWNTLDMLRAVQKGQGWDAAAGSGAVRVAYADEWTRAQAASGSLGNMTVQKPFDWTYTTLHPGSTHTPPSAQPAEWRAAPPTHPGIPLASLARTDIPILFFDEIPLFEDELGDNGIANVTVRVRVNRESFFVLSRFALRIDNLLFRYYDVRTYHAFGSGEIIREIKGREAPYELLRNRLRGPGAAGRSPLPQSTACASPVPSRAGYSAAPSSTGLSSLRSGGALNGALPSEPSEDLTPLTDSNWVAGVLEELALADEMQHGLNLERTGQQSHASQGWEGKGRKLEILSLPQEV</sequence>
<proteinExistence type="inferred from homology"/>
<dbReference type="GO" id="GO:0005829">
    <property type="term" value="C:cytosol"/>
    <property type="evidence" value="ECO:0007669"/>
    <property type="project" value="TreeGrafter"/>
</dbReference>
<evidence type="ECO:0000256" key="1">
    <source>
        <dbReference type="ARBA" id="ARBA00006658"/>
    </source>
</evidence>
<reference evidence="3 4" key="1">
    <citation type="journal article" date="2018" name="Front. Microbiol.">
        <title>Prospects for Fungal Bioremediation of Acidic Radioactive Waste Sites: Characterization and Genome Sequence of Rhodotorula taiwanensis MD1149.</title>
        <authorList>
            <person name="Tkavc R."/>
            <person name="Matrosova V.Y."/>
            <person name="Grichenko O.E."/>
            <person name="Gostincar C."/>
            <person name="Volpe R.P."/>
            <person name="Klimenkova P."/>
            <person name="Gaidamakova E.K."/>
            <person name="Zhou C.E."/>
            <person name="Stewart B.J."/>
            <person name="Lyman M.G."/>
            <person name="Malfatti S.A."/>
            <person name="Rubinfeld B."/>
            <person name="Courtot M."/>
            <person name="Singh J."/>
            <person name="Dalgard C.L."/>
            <person name="Hamilton T."/>
            <person name="Frey K.G."/>
            <person name="Gunde-Cimerman N."/>
            <person name="Dugan L."/>
            <person name="Daly M.J."/>
        </authorList>
    </citation>
    <scope>NUCLEOTIDE SEQUENCE [LARGE SCALE GENOMIC DNA]</scope>
    <source>
        <strain evidence="3 4">MD1149</strain>
    </source>
</reference>
<dbReference type="InterPro" id="IPR051330">
    <property type="entry name" value="Phosphatase_reg/MetRdx"/>
</dbReference>
<gene>
    <name evidence="3" type="ORF">BMF94_5691</name>
</gene>
<dbReference type="GO" id="GO:0031929">
    <property type="term" value="P:TOR signaling"/>
    <property type="evidence" value="ECO:0007669"/>
    <property type="project" value="TreeGrafter"/>
</dbReference>
<dbReference type="EMBL" id="PJQD01000085">
    <property type="protein sequence ID" value="POY71379.1"/>
    <property type="molecule type" value="Genomic_DNA"/>
</dbReference>
<dbReference type="PANTHER" id="PTHR21021">
    <property type="entry name" value="GAF/PUTATIVE CYTOSKELETAL PROTEIN"/>
    <property type="match status" value="1"/>
</dbReference>
<organism evidence="3 4">
    <name type="scientific">Rhodotorula taiwanensis</name>
    <dbReference type="NCBI Taxonomy" id="741276"/>
    <lineage>
        <taxon>Eukaryota</taxon>
        <taxon>Fungi</taxon>
        <taxon>Dikarya</taxon>
        <taxon>Basidiomycota</taxon>
        <taxon>Pucciniomycotina</taxon>
        <taxon>Microbotryomycetes</taxon>
        <taxon>Sporidiobolales</taxon>
        <taxon>Sporidiobolaceae</taxon>
        <taxon>Rhodotorula</taxon>
    </lineage>
</organism>
<dbReference type="STRING" id="741276.A0A2S5B3M3"/>
<feature type="region of interest" description="Disordered" evidence="2">
    <location>
        <begin position="252"/>
        <end position="282"/>
    </location>
</feature>
<evidence type="ECO:0008006" key="5">
    <source>
        <dbReference type="Google" id="ProtNLM"/>
    </source>
</evidence>
<feature type="region of interest" description="Disordered" evidence="2">
    <location>
        <begin position="289"/>
        <end position="308"/>
    </location>
</feature>
<dbReference type="OrthoDB" id="10253878at2759"/>
<dbReference type="PANTHER" id="PTHR21021:SF16">
    <property type="entry name" value="TIP41-LIKE PROTEIN"/>
    <property type="match status" value="1"/>
</dbReference>
<comment type="similarity">
    <text evidence="1">Belongs to the TIP41 family.</text>
</comment>
<evidence type="ECO:0000313" key="4">
    <source>
        <dbReference type="Proteomes" id="UP000237144"/>
    </source>
</evidence>
<evidence type="ECO:0000313" key="3">
    <source>
        <dbReference type="EMBL" id="POY71379.1"/>
    </source>
</evidence>